<dbReference type="EMBL" id="JAZDRO010000005">
    <property type="protein sequence ID" value="MEE2567479.1"/>
    <property type="molecule type" value="Genomic_DNA"/>
</dbReference>
<evidence type="ECO:0000313" key="2">
    <source>
        <dbReference type="EMBL" id="MEE2567479.1"/>
    </source>
</evidence>
<dbReference type="RefSeq" id="WP_330197041.1">
    <property type="nucleotide sequence ID" value="NZ_JAZDRO010000005.1"/>
</dbReference>
<dbReference type="InterPro" id="IPR018551">
    <property type="entry name" value="DUF2007"/>
</dbReference>
<sequence>MAAARGKRRTLRLWSQPVRRMGMKEILRTNDPVKLSFAQAVMKEIGVECFALDGGMSGLYGNGLPFIEQRLMVDDRDAHRARTALEQALADNGS</sequence>
<name>A0ABU7M0Y5_9PROT</name>
<reference evidence="2 3" key="1">
    <citation type="submission" date="2024-01" db="EMBL/GenBank/DDBJ databases">
        <title>Hyphobacterium bacterium isolated from marine sediment.</title>
        <authorList>
            <person name="Zhao S."/>
        </authorList>
    </citation>
    <scope>NUCLEOTIDE SEQUENCE [LARGE SCALE GENOMIC DNA]</scope>
    <source>
        <strain evidence="2 3">Y60-23</strain>
    </source>
</reference>
<dbReference type="InterPro" id="IPR001763">
    <property type="entry name" value="Rhodanese-like_dom"/>
</dbReference>
<comment type="caution">
    <text evidence="2">The sequence shown here is derived from an EMBL/GenBank/DDBJ whole genome shotgun (WGS) entry which is preliminary data.</text>
</comment>
<dbReference type="Pfam" id="PF09413">
    <property type="entry name" value="DUF2007"/>
    <property type="match status" value="1"/>
</dbReference>
<dbReference type="Proteomes" id="UP001310692">
    <property type="component" value="Unassembled WGS sequence"/>
</dbReference>
<protein>
    <submittedName>
        <fullName evidence="2">DUF2007 domain-containing protein</fullName>
    </submittedName>
</protein>
<gene>
    <name evidence="2" type="ORF">V0U35_12395</name>
</gene>
<organism evidence="2 3">
    <name type="scientific">Hyphobacterium marinum</name>
    <dbReference type="NCBI Taxonomy" id="3116574"/>
    <lineage>
        <taxon>Bacteria</taxon>
        <taxon>Pseudomonadati</taxon>
        <taxon>Pseudomonadota</taxon>
        <taxon>Alphaproteobacteria</taxon>
        <taxon>Maricaulales</taxon>
        <taxon>Maricaulaceae</taxon>
        <taxon>Hyphobacterium</taxon>
    </lineage>
</organism>
<dbReference type="SUPFAM" id="SSF54913">
    <property type="entry name" value="GlnB-like"/>
    <property type="match status" value="1"/>
</dbReference>
<dbReference type="Gene3D" id="3.30.70.790">
    <property type="entry name" value="UreE, C-terminal domain"/>
    <property type="match status" value="1"/>
</dbReference>
<accession>A0ABU7M0Y5</accession>
<dbReference type="InterPro" id="IPR011322">
    <property type="entry name" value="N-reg_PII-like_a/b"/>
</dbReference>
<evidence type="ECO:0000313" key="3">
    <source>
        <dbReference type="Proteomes" id="UP001310692"/>
    </source>
</evidence>
<feature type="domain" description="Rhodanese" evidence="1">
    <location>
        <begin position="38"/>
        <end position="68"/>
    </location>
</feature>
<proteinExistence type="predicted"/>
<evidence type="ECO:0000259" key="1">
    <source>
        <dbReference type="PROSITE" id="PS50206"/>
    </source>
</evidence>
<keyword evidence="3" id="KW-1185">Reference proteome</keyword>
<dbReference type="PROSITE" id="PS50206">
    <property type="entry name" value="RHODANESE_3"/>
    <property type="match status" value="1"/>
</dbReference>